<dbReference type="SMART" id="SM00965">
    <property type="entry name" value="STN"/>
    <property type="match status" value="1"/>
</dbReference>
<dbReference type="Pfam" id="PF03958">
    <property type="entry name" value="Secretin_N"/>
    <property type="match status" value="1"/>
</dbReference>
<dbReference type="InterPro" id="IPR004845">
    <property type="entry name" value="T2SS_GspD_CS"/>
</dbReference>
<sequence>MVKSLIMGGVFLGMLVSSGYAQQEGGAVEAVEVVSVAQEGDVSLDFQEADIRSVLKILSMKSGVNIVISPEVSGAVTIQLNNVPWKQALDVILQTYGYAHEQKNNVIMVTTVEDLKQRRENRALLAEQENLETKTFILNFAKATDIIVSLEKIKSERGSIDFDVRTNMLIVTDIVQRIELIAKIIKKLDKTTPQVLIEAKVIETVLSDTDKLGVDWTTKTSISGSARPITVPFKPGGESTTYFGPLTSPLSTSVNYGTLSFTDTQAVFEMLKTRTDTNILSNPKVITLDNQTAVINIGEERRFVTSVTSNTQTGQTQSATEKRKIGINFSVTPHVNNAGFVTLDVEPEVSEDTGKVDTVDGNAIPIIGIKTVKTSVMVKNGETLIIAGLIKSKEIETKKRVPFIGDIPVFGSLFRKSEKSIEKTDLLIFITPHIITPEVPETF</sequence>
<keyword evidence="3" id="KW-0813">Transport</keyword>
<dbReference type="InterPro" id="IPR005644">
    <property type="entry name" value="NolW-like"/>
</dbReference>
<dbReference type="PANTHER" id="PTHR30604:SF1">
    <property type="entry name" value="DNA UTILIZATION PROTEIN HOFQ"/>
    <property type="match status" value="1"/>
</dbReference>
<dbReference type="EMBL" id="UOGJ01000136">
    <property type="protein sequence ID" value="VAX37701.1"/>
    <property type="molecule type" value="Genomic_DNA"/>
</dbReference>
<name>A0A3B1DFS1_9ZZZZ</name>
<accession>A0A3B1DFS1</accession>
<dbReference type="PROSITE" id="PS00875">
    <property type="entry name" value="T2SP_D"/>
    <property type="match status" value="1"/>
</dbReference>
<evidence type="ECO:0000256" key="5">
    <source>
        <dbReference type="ARBA" id="ARBA00023136"/>
    </source>
</evidence>
<proteinExistence type="inferred from homology"/>
<comment type="similarity">
    <text evidence="2">Belongs to the bacterial secretin family. PilQ subfamily.</text>
</comment>
<gene>
    <name evidence="8" type="ORF">MNBD_UNCLBAC01-157</name>
</gene>
<evidence type="ECO:0000256" key="2">
    <source>
        <dbReference type="ARBA" id="ARBA00006304"/>
    </source>
</evidence>
<dbReference type="PRINTS" id="PR00811">
    <property type="entry name" value="BCTERIALGSPD"/>
</dbReference>
<dbReference type="InterPro" id="IPR013355">
    <property type="entry name" value="Pilus_4_PilQ"/>
</dbReference>
<dbReference type="InterPro" id="IPR051808">
    <property type="entry name" value="Type_IV_pilus_biogenesis"/>
</dbReference>
<dbReference type="InterPro" id="IPR011662">
    <property type="entry name" value="Secretin/TonB_short_N"/>
</dbReference>
<keyword evidence="5" id="KW-0472">Membrane</keyword>
<dbReference type="InterPro" id="IPR004846">
    <property type="entry name" value="T2SS/T3SS_dom"/>
</dbReference>
<evidence type="ECO:0000256" key="1">
    <source>
        <dbReference type="ARBA" id="ARBA00004442"/>
    </source>
</evidence>
<dbReference type="Gene3D" id="3.30.1370.130">
    <property type="match status" value="1"/>
</dbReference>
<dbReference type="PANTHER" id="PTHR30604">
    <property type="entry name" value="PROTEIN TRANSPORT PROTEIN HOFQ"/>
    <property type="match status" value="1"/>
</dbReference>
<dbReference type="Pfam" id="PF07660">
    <property type="entry name" value="STN"/>
    <property type="match status" value="1"/>
</dbReference>
<protein>
    <recommendedName>
        <fullName evidence="7">Secretin/TonB short N-terminal domain-containing protein</fullName>
    </recommendedName>
</protein>
<dbReference type="InterPro" id="IPR001775">
    <property type="entry name" value="GspD/PilQ"/>
</dbReference>
<evidence type="ECO:0000256" key="3">
    <source>
        <dbReference type="ARBA" id="ARBA00022448"/>
    </source>
</evidence>
<organism evidence="8">
    <name type="scientific">hydrothermal vent metagenome</name>
    <dbReference type="NCBI Taxonomy" id="652676"/>
    <lineage>
        <taxon>unclassified sequences</taxon>
        <taxon>metagenomes</taxon>
        <taxon>ecological metagenomes</taxon>
    </lineage>
</organism>
<comment type="subcellular location">
    <subcellularLocation>
        <location evidence="1">Cell outer membrane</location>
    </subcellularLocation>
</comment>
<evidence type="ECO:0000313" key="8">
    <source>
        <dbReference type="EMBL" id="VAX37701.1"/>
    </source>
</evidence>
<dbReference type="AlphaFoldDB" id="A0A3B1DFS1"/>
<dbReference type="Pfam" id="PF00263">
    <property type="entry name" value="Secretin"/>
    <property type="match status" value="1"/>
</dbReference>
<dbReference type="NCBIfam" id="TIGR02515">
    <property type="entry name" value="IV_pilus_PilQ"/>
    <property type="match status" value="1"/>
</dbReference>
<keyword evidence="4" id="KW-0732">Signal</keyword>
<dbReference type="InterPro" id="IPR038591">
    <property type="entry name" value="NolW-like_sf"/>
</dbReference>
<dbReference type="GO" id="GO:0009279">
    <property type="term" value="C:cell outer membrane"/>
    <property type="evidence" value="ECO:0007669"/>
    <property type="project" value="UniProtKB-SubCell"/>
</dbReference>
<keyword evidence="6" id="KW-0998">Cell outer membrane</keyword>
<evidence type="ECO:0000259" key="7">
    <source>
        <dbReference type="SMART" id="SM00965"/>
    </source>
</evidence>
<dbReference type="GO" id="GO:0009306">
    <property type="term" value="P:protein secretion"/>
    <property type="evidence" value="ECO:0007669"/>
    <property type="project" value="InterPro"/>
</dbReference>
<reference evidence="8" key="1">
    <citation type="submission" date="2018-06" db="EMBL/GenBank/DDBJ databases">
        <authorList>
            <person name="Zhirakovskaya E."/>
        </authorList>
    </citation>
    <scope>NUCLEOTIDE SEQUENCE</scope>
</reference>
<evidence type="ECO:0000256" key="6">
    <source>
        <dbReference type="ARBA" id="ARBA00023237"/>
    </source>
</evidence>
<dbReference type="Gene3D" id="3.30.1370.120">
    <property type="match status" value="1"/>
</dbReference>
<evidence type="ECO:0000256" key="4">
    <source>
        <dbReference type="ARBA" id="ARBA00022729"/>
    </source>
</evidence>
<feature type="domain" description="Secretin/TonB short N-terminal" evidence="7">
    <location>
        <begin position="64"/>
        <end position="112"/>
    </location>
</feature>